<dbReference type="PIRSF" id="PIRSF007949">
    <property type="entry name" value="VPS16"/>
    <property type="match status" value="1"/>
</dbReference>
<dbReference type="InterPro" id="IPR006925">
    <property type="entry name" value="Vps16_C"/>
</dbReference>
<dbReference type="PANTHER" id="PTHR12811:SF0">
    <property type="entry name" value="VACUOLAR PROTEIN SORTING-ASSOCIATED PROTEIN 16 HOMOLOG"/>
    <property type="match status" value="1"/>
</dbReference>
<protein>
    <recommendedName>
        <fullName evidence="2 3">Vacuolar protein sorting-associated protein 16 homolog</fullName>
    </recommendedName>
</protein>
<evidence type="ECO:0000256" key="1">
    <source>
        <dbReference type="ARBA" id="ARBA00009250"/>
    </source>
</evidence>
<keyword evidence="7" id="KW-1185">Reference proteome</keyword>
<comment type="similarity">
    <text evidence="1 3">Belongs to the VPS16 family.</text>
</comment>
<dbReference type="InParanoid" id="A0A067RW40"/>
<dbReference type="GO" id="GO:0006886">
    <property type="term" value="P:intracellular protein transport"/>
    <property type="evidence" value="ECO:0007669"/>
    <property type="project" value="InterPro"/>
</dbReference>
<dbReference type="GO" id="GO:0031902">
    <property type="term" value="C:late endosome membrane"/>
    <property type="evidence" value="ECO:0007669"/>
    <property type="project" value="UniProtKB-SubCell"/>
</dbReference>
<evidence type="ECO:0000259" key="4">
    <source>
        <dbReference type="Pfam" id="PF04840"/>
    </source>
</evidence>
<dbReference type="GO" id="GO:0016197">
    <property type="term" value="P:endosomal transport"/>
    <property type="evidence" value="ECO:0007669"/>
    <property type="project" value="TreeGrafter"/>
</dbReference>
<dbReference type="EMBL" id="KK852427">
    <property type="protein sequence ID" value="KDR24089.1"/>
    <property type="molecule type" value="Genomic_DNA"/>
</dbReference>
<dbReference type="InterPro" id="IPR036322">
    <property type="entry name" value="WD40_repeat_dom_sf"/>
</dbReference>
<proteinExistence type="inferred from homology"/>
<reference evidence="6 7" key="1">
    <citation type="journal article" date="2014" name="Nat. Commun.">
        <title>Molecular traces of alternative social organization in a termite genome.</title>
        <authorList>
            <person name="Terrapon N."/>
            <person name="Li C."/>
            <person name="Robertson H.M."/>
            <person name="Ji L."/>
            <person name="Meng X."/>
            <person name="Booth W."/>
            <person name="Chen Z."/>
            <person name="Childers C.P."/>
            <person name="Glastad K.M."/>
            <person name="Gokhale K."/>
            <person name="Gowin J."/>
            <person name="Gronenberg W."/>
            <person name="Hermansen R.A."/>
            <person name="Hu H."/>
            <person name="Hunt B.G."/>
            <person name="Huylmans A.K."/>
            <person name="Khalil S.M."/>
            <person name="Mitchell R.D."/>
            <person name="Munoz-Torres M.C."/>
            <person name="Mustard J.A."/>
            <person name="Pan H."/>
            <person name="Reese J.T."/>
            <person name="Scharf M.E."/>
            <person name="Sun F."/>
            <person name="Vogel H."/>
            <person name="Xiao J."/>
            <person name="Yang W."/>
            <person name="Yang Z."/>
            <person name="Yang Z."/>
            <person name="Zhou J."/>
            <person name="Zhu J."/>
            <person name="Brent C.S."/>
            <person name="Elsik C.G."/>
            <person name="Goodisman M.A."/>
            <person name="Liberles D.A."/>
            <person name="Roe R.M."/>
            <person name="Vargo E.L."/>
            <person name="Vilcinskas A."/>
            <person name="Wang J."/>
            <person name="Bornberg-Bauer E."/>
            <person name="Korb J."/>
            <person name="Zhang G."/>
            <person name="Liebig J."/>
        </authorList>
    </citation>
    <scope>NUCLEOTIDE SEQUENCE [LARGE SCALE GENOMIC DNA]</scope>
    <source>
        <tissue evidence="6">Whole organism</tissue>
    </source>
</reference>
<dbReference type="GO" id="GO:0042144">
    <property type="term" value="P:vacuole fusion, non-autophagic"/>
    <property type="evidence" value="ECO:0007669"/>
    <property type="project" value="TreeGrafter"/>
</dbReference>
<dbReference type="GO" id="GO:0005765">
    <property type="term" value="C:lysosomal membrane"/>
    <property type="evidence" value="ECO:0007669"/>
    <property type="project" value="UniProtKB-SubCell"/>
</dbReference>
<evidence type="ECO:0000256" key="3">
    <source>
        <dbReference type="PIRNR" id="PIRNR007949"/>
    </source>
</evidence>
<dbReference type="PANTHER" id="PTHR12811">
    <property type="entry name" value="VACUOLAR PROTEIN SORTING VPS16"/>
    <property type="match status" value="1"/>
</dbReference>
<keyword evidence="3" id="KW-0653">Protein transport</keyword>
<dbReference type="InterPro" id="IPR038132">
    <property type="entry name" value="Vps16_C_sf"/>
</dbReference>
<name>A0A067RW40_ZOONE</name>
<comment type="subcellular location">
    <subcellularLocation>
        <location evidence="3">Late endosome membrane</location>
        <topology evidence="3">Peripheral membrane protein</topology>
        <orientation evidence="3">Cytoplasmic side</orientation>
    </subcellularLocation>
    <subcellularLocation>
        <location evidence="3">Lysosome membrane</location>
        <topology evidence="3">Peripheral membrane protein</topology>
        <orientation evidence="3">Cytoplasmic side</orientation>
    </subcellularLocation>
    <text evidence="3">Cytoplasmic, peripheral membrane protein associated with late endosomes/lysosomes.</text>
</comment>
<dbReference type="GO" id="GO:0030897">
    <property type="term" value="C:HOPS complex"/>
    <property type="evidence" value="ECO:0007669"/>
    <property type="project" value="UniProtKB-UniRule"/>
</dbReference>
<keyword evidence="3" id="KW-0967">Endosome</keyword>
<dbReference type="AlphaFoldDB" id="A0A067RW40"/>
<comment type="function">
    <text evidence="3">Plays a role in vesicle-mediated protein trafficking to lysosomal compartments including the endocytic membrane transport and autophagic pathways. Believed to act as a core component of the putative HOPS and CORVET endosomal tethering complexes.</text>
</comment>
<dbReference type="STRING" id="136037.A0A067RW40"/>
<evidence type="ECO:0000313" key="6">
    <source>
        <dbReference type="EMBL" id="KDR24089.1"/>
    </source>
</evidence>
<gene>
    <name evidence="6" type="ORF">L798_03744</name>
</gene>
<dbReference type="GO" id="GO:0033263">
    <property type="term" value="C:CORVET complex"/>
    <property type="evidence" value="ECO:0007669"/>
    <property type="project" value="UniProtKB-UniRule"/>
</dbReference>
<dbReference type="Proteomes" id="UP000027135">
    <property type="component" value="Unassembled WGS sequence"/>
</dbReference>
<dbReference type="OMA" id="WCGDDCL"/>
<keyword evidence="3" id="KW-0458">Lysosome</keyword>
<dbReference type="eggNOG" id="KOG2280">
    <property type="taxonomic scope" value="Eukaryota"/>
</dbReference>
<dbReference type="Pfam" id="PF04841">
    <property type="entry name" value="Vps16_N"/>
    <property type="match status" value="1"/>
</dbReference>
<feature type="domain" description="Vps16 C-terminal" evidence="4">
    <location>
        <begin position="513"/>
        <end position="818"/>
    </location>
</feature>
<evidence type="ECO:0000256" key="2">
    <source>
        <dbReference type="ARBA" id="ARBA00017947"/>
    </source>
</evidence>
<evidence type="ECO:0000313" key="7">
    <source>
        <dbReference type="Proteomes" id="UP000027135"/>
    </source>
</evidence>
<feature type="domain" description="Vps16 N-terminal" evidence="5">
    <location>
        <begin position="6"/>
        <end position="416"/>
    </location>
</feature>
<dbReference type="InterPro" id="IPR006926">
    <property type="entry name" value="Vps16_N"/>
</dbReference>
<keyword evidence="3" id="KW-0472">Membrane</keyword>
<dbReference type="SUPFAM" id="SSF50978">
    <property type="entry name" value="WD40 repeat-like"/>
    <property type="match status" value="1"/>
</dbReference>
<sequence length="834" mass="95598">MSAMLTADWCPLGRDTYFRKFEIYSMSWQNEINMENVSVAVAPYGGPVAVIRDRKKFVKVQGIGKPVISIYSASGKNISSIVWTSGQIIQLGWSSTEDLLCVQDDGSVLIYDMFGTYQHTFSMGQEAKDTKIIEAKIFANLNGTGVAVLTSSYRIFLVNSVKEPKVRRLAEVPSLNVPPSSWAIISEDRQTRVLVAKDKELFVLKQSEPHALPVTPDFAQPVNSVIEMAVSQNNRHVALFADSGRLWIGSADIRKQYYEFDTKCPYRPKQLVWCGTEAVIGYWDNVLLVIGRQGDYINYGYDSAVRLVPEMDGVRVLSTFSHEMIQKVPLVVQQIFRINSTDPSSYLLEASKQFQKRSYRADEYIRLVKDHLEVAVRQCIEAAGYEFDTGNQKMLIRAAQFGKGFVPDLNSDSYVKMCRLLRVLNAVRDNKIGIPLTCTQMQHLTIQVLLDRLVLRRHYYLAIQIAKYLKLPYNEGSSRILAHWACYKVKQTQLDREQVARDIAEKLGYAPGISYSEIAMKAADCGRMQLAIKLMDYEPRASLQVPLLLRLGEDRPALVKAIESGDTDLVYTVLLHLRENMPLGEFQMAVRNYPVAQALYLKYCRDHNRETLRDIYVQEDDYNAQAACFIREIYDPKNTLTVEASLSAAQESYRRARNEFSAGLCEEQQKLLRYQKTLEEKFRREFVGRSLHDTVYLLLLLQETKLADKLRAEYRVTDRRYWWLRILSLSELGEWMELDKFSKSKKSPIGIEPFVDVCLKYENKYEAQKYLPKVKDELKVKYYVKTGMFEEAAQIAFEQKDLQALLFVQGRSAPADRNVSEKISLLITQLSAKK</sequence>
<dbReference type="FunCoup" id="A0A067RW40">
    <property type="interactions" value="2490"/>
</dbReference>
<keyword evidence="3" id="KW-0813">Transport</keyword>
<organism evidence="6 7">
    <name type="scientific">Zootermopsis nevadensis</name>
    <name type="common">Dampwood termite</name>
    <dbReference type="NCBI Taxonomy" id="136037"/>
    <lineage>
        <taxon>Eukaryota</taxon>
        <taxon>Metazoa</taxon>
        <taxon>Ecdysozoa</taxon>
        <taxon>Arthropoda</taxon>
        <taxon>Hexapoda</taxon>
        <taxon>Insecta</taxon>
        <taxon>Pterygota</taxon>
        <taxon>Neoptera</taxon>
        <taxon>Polyneoptera</taxon>
        <taxon>Dictyoptera</taxon>
        <taxon>Blattodea</taxon>
        <taxon>Blattoidea</taxon>
        <taxon>Termitoidae</taxon>
        <taxon>Termopsidae</taxon>
        <taxon>Zootermopsis</taxon>
    </lineage>
</organism>
<dbReference type="Gene3D" id="1.10.150.780">
    <property type="entry name" value="Vps16, C-terminal region"/>
    <property type="match status" value="1"/>
</dbReference>
<dbReference type="Pfam" id="PF04840">
    <property type="entry name" value="Vps16_C"/>
    <property type="match status" value="1"/>
</dbReference>
<dbReference type="OrthoDB" id="1792at2759"/>
<evidence type="ECO:0000259" key="5">
    <source>
        <dbReference type="Pfam" id="PF04841"/>
    </source>
</evidence>
<accession>A0A067RW40</accession>
<dbReference type="InterPro" id="IPR016534">
    <property type="entry name" value="VPS16"/>
</dbReference>
<dbReference type="GO" id="GO:0003779">
    <property type="term" value="F:actin binding"/>
    <property type="evidence" value="ECO:0007669"/>
    <property type="project" value="TreeGrafter"/>
</dbReference>